<dbReference type="GO" id="GO:0055085">
    <property type="term" value="P:transmembrane transport"/>
    <property type="evidence" value="ECO:0007669"/>
    <property type="project" value="InterPro"/>
</dbReference>
<comment type="caution">
    <text evidence="8">The sequence shown here is derived from an EMBL/GenBank/DDBJ whole genome shotgun (WGS) entry which is preliminary data.</text>
</comment>
<dbReference type="Pfam" id="PF00950">
    <property type="entry name" value="ABC-3"/>
    <property type="match status" value="1"/>
</dbReference>
<evidence type="ECO:0000313" key="9">
    <source>
        <dbReference type="Proteomes" id="UP000245433"/>
    </source>
</evidence>
<evidence type="ECO:0000313" key="8">
    <source>
        <dbReference type="EMBL" id="PVY85329.1"/>
    </source>
</evidence>
<feature type="transmembrane region" description="Helical" evidence="7">
    <location>
        <begin position="12"/>
        <end position="30"/>
    </location>
</feature>
<dbReference type="Proteomes" id="UP000245433">
    <property type="component" value="Unassembled WGS sequence"/>
</dbReference>
<keyword evidence="9" id="KW-1185">Reference proteome</keyword>
<evidence type="ECO:0000256" key="3">
    <source>
        <dbReference type="ARBA" id="ARBA00022692"/>
    </source>
</evidence>
<keyword evidence="3 6" id="KW-0812">Transmembrane</keyword>
<evidence type="ECO:0000256" key="5">
    <source>
        <dbReference type="ARBA" id="ARBA00023136"/>
    </source>
</evidence>
<dbReference type="EMBL" id="QEKT01000002">
    <property type="protein sequence ID" value="PVY85329.1"/>
    <property type="molecule type" value="Genomic_DNA"/>
</dbReference>
<evidence type="ECO:0000256" key="4">
    <source>
        <dbReference type="ARBA" id="ARBA00022989"/>
    </source>
</evidence>
<dbReference type="InterPro" id="IPR037294">
    <property type="entry name" value="ABC_BtuC-like"/>
</dbReference>
<comment type="similarity">
    <text evidence="2 6">Belongs to the ABC-3 integral membrane protein family.</text>
</comment>
<dbReference type="InterPro" id="IPR001626">
    <property type="entry name" value="ABC_TroCD"/>
</dbReference>
<protein>
    <submittedName>
        <fullName evidence="8">Zinc/manganese transport system permease protein</fullName>
    </submittedName>
</protein>
<dbReference type="GO" id="GO:0043190">
    <property type="term" value="C:ATP-binding cassette (ABC) transporter complex"/>
    <property type="evidence" value="ECO:0007669"/>
    <property type="project" value="InterPro"/>
</dbReference>
<comment type="subcellular location">
    <subcellularLocation>
        <location evidence="6">Cell membrane</location>
        <topology evidence="6">Multi-pass membrane protein</topology>
    </subcellularLocation>
    <subcellularLocation>
        <location evidence="1">Membrane</location>
        <topology evidence="1">Multi-pass membrane protein</topology>
    </subcellularLocation>
</comment>
<keyword evidence="5 7" id="KW-0472">Membrane</keyword>
<keyword evidence="4 7" id="KW-1133">Transmembrane helix</keyword>
<dbReference type="RefSeq" id="WP_089938154.1">
    <property type="nucleotide sequence ID" value="NZ_CAKOEX010000002.1"/>
</dbReference>
<organism evidence="8 9">
    <name type="scientific">Convivina intestini</name>
    <dbReference type="NCBI Taxonomy" id="1505726"/>
    <lineage>
        <taxon>Bacteria</taxon>
        <taxon>Bacillati</taxon>
        <taxon>Bacillota</taxon>
        <taxon>Bacilli</taxon>
        <taxon>Lactobacillales</taxon>
        <taxon>Lactobacillaceae</taxon>
        <taxon>Convivina</taxon>
    </lineage>
</organism>
<feature type="transmembrane region" description="Helical" evidence="7">
    <location>
        <begin position="171"/>
        <end position="202"/>
    </location>
</feature>
<name>A0A2U1DCM5_9LACO</name>
<proteinExistence type="inferred from homology"/>
<accession>A0A2U1DCM5</accession>
<evidence type="ECO:0000256" key="2">
    <source>
        <dbReference type="ARBA" id="ARBA00008034"/>
    </source>
</evidence>
<evidence type="ECO:0000256" key="6">
    <source>
        <dbReference type="RuleBase" id="RU003943"/>
    </source>
</evidence>
<feature type="transmembrane region" description="Helical" evidence="7">
    <location>
        <begin position="214"/>
        <end position="235"/>
    </location>
</feature>
<feature type="transmembrane region" description="Helical" evidence="7">
    <location>
        <begin position="128"/>
        <end position="146"/>
    </location>
</feature>
<feature type="transmembrane region" description="Helical" evidence="7">
    <location>
        <begin position="88"/>
        <end position="108"/>
    </location>
</feature>
<feature type="transmembrane region" description="Helical" evidence="7">
    <location>
        <begin position="50"/>
        <end position="76"/>
    </location>
</feature>
<dbReference type="AlphaFoldDB" id="A0A2U1DCM5"/>
<dbReference type="OrthoDB" id="9798540at2"/>
<dbReference type="Gene3D" id="1.10.3470.10">
    <property type="entry name" value="ABC transporter involved in vitamin B12 uptake, BtuC"/>
    <property type="match status" value="1"/>
</dbReference>
<reference evidence="8 9" key="1">
    <citation type="submission" date="2018-04" db="EMBL/GenBank/DDBJ databases">
        <title>Genomic Encyclopedia of Type Strains, Phase IV (KMG-IV): sequencing the most valuable type-strain genomes for metagenomic binning, comparative biology and taxonomic classification.</title>
        <authorList>
            <person name="Goeker M."/>
        </authorList>
    </citation>
    <scope>NUCLEOTIDE SEQUENCE [LARGE SCALE GENOMIC DNA]</scope>
    <source>
        <strain evidence="8 9">DSM 28795</strain>
    </source>
</reference>
<feature type="transmembrane region" description="Helical" evidence="7">
    <location>
        <begin position="242"/>
        <end position="259"/>
    </location>
</feature>
<evidence type="ECO:0000256" key="1">
    <source>
        <dbReference type="ARBA" id="ARBA00004141"/>
    </source>
</evidence>
<dbReference type="SUPFAM" id="SSF81345">
    <property type="entry name" value="ABC transporter involved in vitamin B12 uptake, BtuC"/>
    <property type="match status" value="1"/>
</dbReference>
<dbReference type="PANTHER" id="PTHR30477:SF0">
    <property type="entry name" value="METAL TRANSPORT SYSTEM MEMBRANE PROTEIN TM_0125-RELATED"/>
    <property type="match status" value="1"/>
</dbReference>
<evidence type="ECO:0000256" key="7">
    <source>
        <dbReference type="SAM" id="Phobius"/>
    </source>
</evidence>
<sequence>MFEYAFMQNAFLAGTIVSIIAGMVGTFVVARNYAFLTHSLSEIGFAGAAFGFWIGWPALLGMMLATAIASLSIGALEASYTKQDNVTSAVSALAIGLGILFLALGHTSTSAATGILFGSVLGISHQDLLILMTLAVFVLVLLSTNFRSLRQLSFDEAGLLHKGGKNRLGRYLFLIIIALSVSISSQLVGSLLIFVLVTLPAASAKYFTDTVPKLMSLAIIFALFGTWMGLTLAYLTNLPSSFFIAVIEVAIYLGALWQFRISQ</sequence>
<keyword evidence="6" id="KW-0813">Transport</keyword>
<gene>
    <name evidence="8" type="ORF">C7384_102149</name>
</gene>
<dbReference type="PANTHER" id="PTHR30477">
    <property type="entry name" value="ABC-TRANSPORTER METAL-BINDING PROTEIN"/>
    <property type="match status" value="1"/>
</dbReference>